<dbReference type="Gene3D" id="3.30.565.10">
    <property type="entry name" value="Histidine kinase-like ATPase, C-terminal domain"/>
    <property type="match status" value="1"/>
</dbReference>
<reference evidence="13" key="1">
    <citation type="journal article" date="2019" name="Int. J. Syst. Evol. Microbiol.">
        <title>The Global Catalogue of Microorganisms (GCM) 10K type strain sequencing project: providing services to taxonomists for standard genome sequencing and annotation.</title>
        <authorList>
            <consortium name="The Broad Institute Genomics Platform"/>
            <consortium name="The Broad Institute Genome Sequencing Center for Infectious Disease"/>
            <person name="Wu L."/>
            <person name="Ma J."/>
        </authorList>
    </citation>
    <scope>NUCLEOTIDE SEQUENCE [LARGE SCALE GENOMIC DNA]</scope>
    <source>
        <strain evidence="13">NBRC 108723</strain>
    </source>
</reference>
<accession>A0ABQ6EVX3</accession>
<keyword evidence="4" id="KW-0597">Phosphoprotein</keyword>
<keyword evidence="9 10" id="KW-0472">Membrane</keyword>
<evidence type="ECO:0000256" key="4">
    <source>
        <dbReference type="ARBA" id="ARBA00022553"/>
    </source>
</evidence>
<keyword evidence="6 10" id="KW-0812">Transmembrane</keyword>
<evidence type="ECO:0000256" key="10">
    <source>
        <dbReference type="SAM" id="Phobius"/>
    </source>
</evidence>
<comment type="subcellular location">
    <subcellularLocation>
        <location evidence="2">Membrane</location>
    </subcellularLocation>
</comment>
<dbReference type="Gene3D" id="1.10.287.130">
    <property type="match status" value="1"/>
</dbReference>
<evidence type="ECO:0000256" key="7">
    <source>
        <dbReference type="ARBA" id="ARBA00022777"/>
    </source>
</evidence>
<evidence type="ECO:0000256" key="6">
    <source>
        <dbReference type="ARBA" id="ARBA00022692"/>
    </source>
</evidence>
<sequence>MPIKKIRLIKRLSLKSRLVLAAVVWLTVMIIAAGLMMPSQVYLYMQEDTKQQLAIYMDEIAAALEADDKGNLKLTSPLSDPRFTRPYSGFYWSAKTDKALLRSRSLWDKTLIAKDEHVLLGARDEKLIYIKSTLYYPDYPAPIEVVIGTDQQPIADTVRSLMGQLWLILALLYIGILALITIQIQWSLSPLSKMHKELSQLRSGKKTQLDEEYPKEVAPVVSDLNALVFHYQELLERARHHAGNLSHALKTPLSVLKNEVSAKDAMTQEQLRPSLEQIQNQIDYHLGRARMAGAKNILAVSSCPSERVDAISMAFDKVYADRGISLINELDSDLNVAVEQTDLDEMLGNIIENAYKWSSSLIRVYSALHKDKPETIEIIIEDDGIGIPKHELDTVVKRGVRLDETTPGTGLGLNIVCEMAHSYRGKLALEQSTLGGLKVILSMKLAQ</sequence>
<protein>
    <recommendedName>
        <fullName evidence="3">histidine kinase</fullName>
        <ecNumber evidence="3">2.7.13.3</ecNumber>
    </recommendedName>
</protein>
<evidence type="ECO:0000256" key="3">
    <source>
        <dbReference type="ARBA" id="ARBA00012438"/>
    </source>
</evidence>
<evidence type="ECO:0000256" key="8">
    <source>
        <dbReference type="ARBA" id="ARBA00022989"/>
    </source>
</evidence>
<keyword evidence="8 10" id="KW-1133">Transmembrane helix</keyword>
<dbReference type="GO" id="GO:0016301">
    <property type="term" value="F:kinase activity"/>
    <property type="evidence" value="ECO:0007669"/>
    <property type="project" value="UniProtKB-KW"/>
</dbReference>
<feature type="transmembrane region" description="Helical" evidence="10">
    <location>
        <begin position="18"/>
        <end position="37"/>
    </location>
</feature>
<dbReference type="EMBL" id="BSPW01000010">
    <property type="protein sequence ID" value="GLT16670.1"/>
    <property type="molecule type" value="Genomic_DNA"/>
</dbReference>
<dbReference type="Pfam" id="PF02518">
    <property type="entry name" value="HATPase_c"/>
    <property type="match status" value="1"/>
</dbReference>
<evidence type="ECO:0000256" key="5">
    <source>
        <dbReference type="ARBA" id="ARBA00022679"/>
    </source>
</evidence>
<dbReference type="RefSeq" id="WP_284190594.1">
    <property type="nucleotide sequence ID" value="NZ_BSPW01000010.1"/>
</dbReference>
<evidence type="ECO:0000259" key="11">
    <source>
        <dbReference type="PROSITE" id="PS50109"/>
    </source>
</evidence>
<evidence type="ECO:0000313" key="12">
    <source>
        <dbReference type="EMBL" id="GLT16670.1"/>
    </source>
</evidence>
<evidence type="ECO:0000256" key="2">
    <source>
        <dbReference type="ARBA" id="ARBA00004370"/>
    </source>
</evidence>
<evidence type="ECO:0000256" key="1">
    <source>
        <dbReference type="ARBA" id="ARBA00000085"/>
    </source>
</evidence>
<dbReference type="InterPro" id="IPR050428">
    <property type="entry name" value="TCS_sensor_his_kinase"/>
</dbReference>
<dbReference type="PRINTS" id="PR00344">
    <property type="entry name" value="BCTRLSENSOR"/>
</dbReference>
<dbReference type="EC" id="2.7.13.3" evidence="3"/>
<dbReference type="InterPro" id="IPR036890">
    <property type="entry name" value="HATPase_C_sf"/>
</dbReference>
<dbReference type="SUPFAM" id="SSF55874">
    <property type="entry name" value="ATPase domain of HSP90 chaperone/DNA topoisomerase II/histidine kinase"/>
    <property type="match status" value="1"/>
</dbReference>
<evidence type="ECO:0000313" key="13">
    <source>
        <dbReference type="Proteomes" id="UP001157138"/>
    </source>
</evidence>
<keyword evidence="5" id="KW-0808">Transferase</keyword>
<gene>
    <name evidence="12" type="ORF">GCM10007938_04460</name>
</gene>
<dbReference type="InterPro" id="IPR003594">
    <property type="entry name" value="HATPase_dom"/>
</dbReference>
<dbReference type="PANTHER" id="PTHR45436">
    <property type="entry name" value="SENSOR HISTIDINE KINASE YKOH"/>
    <property type="match status" value="1"/>
</dbReference>
<dbReference type="InterPro" id="IPR005467">
    <property type="entry name" value="His_kinase_dom"/>
</dbReference>
<dbReference type="Proteomes" id="UP001157138">
    <property type="component" value="Unassembled WGS sequence"/>
</dbReference>
<dbReference type="PROSITE" id="PS50109">
    <property type="entry name" value="HIS_KIN"/>
    <property type="match status" value="1"/>
</dbReference>
<organism evidence="12 13">
    <name type="scientific">Vibrio zhanjiangensis</name>
    <dbReference type="NCBI Taxonomy" id="1046128"/>
    <lineage>
        <taxon>Bacteria</taxon>
        <taxon>Pseudomonadati</taxon>
        <taxon>Pseudomonadota</taxon>
        <taxon>Gammaproteobacteria</taxon>
        <taxon>Vibrionales</taxon>
        <taxon>Vibrionaceae</taxon>
        <taxon>Vibrio</taxon>
    </lineage>
</organism>
<feature type="domain" description="Histidine kinase" evidence="11">
    <location>
        <begin position="244"/>
        <end position="447"/>
    </location>
</feature>
<proteinExistence type="predicted"/>
<feature type="transmembrane region" description="Helical" evidence="10">
    <location>
        <begin position="165"/>
        <end position="186"/>
    </location>
</feature>
<comment type="catalytic activity">
    <reaction evidence="1">
        <text>ATP + protein L-histidine = ADP + protein N-phospho-L-histidine.</text>
        <dbReference type="EC" id="2.7.13.3"/>
    </reaction>
</comment>
<dbReference type="InterPro" id="IPR004358">
    <property type="entry name" value="Sig_transdc_His_kin-like_C"/>
</dbReference>
<dbReference type="PANTHER" id="PTHR45436:SF5">
    <property type="entry name" value="SENSOR HISTIDINE KINASE TRCS"/>
    <property type="match status" value="1"/>
</dbReference>
<keyword evidence="7 12" id="KW-0418">Kinase</keyword>
<comment type="caution">
    <text evidence="12">The sequence shown here is derived from an EMBL/GenBank/DDBJ whole genome shotgun (WGS) entry which is preliminary data.</text>
</comment>
<dbReference type="SMART" id="SM00387">
    <property type="entry name" value="HATPase_c"/>
    <property type="match status" value="1"/>
</dbReference>
<keyword evidence="13" id="KW-1185">Reference proteome</keyword>
<name>A0ABQ6EVX3_9VIBR</name>
<evidence type="ECO:0000256" key="9">
    <source>
        <dbReference type="ARBA" id="ARBA00023136"/>
    </source>
</evidence>